<keyword evidence="4" id="KW-0255">Endonuclease</keyword>
<sequence length="292" mass="33694">MPFGLCNAPATFERLMETVLRGLSSEACLVYLDDIIIVGRTFEEHLNNLRKVFQRLQKANLKLSLKKCRFFQKKVTYLGHVISAEGVKTDPGKIKAVVDWPRPETVHDLRSFLGICTYYRHFVKNFSTIARPLHKLNEAKSNFNWTEECEKSFNSLKQALTSAPILTYPRTDKDFILDTDASNEGIGAVLSQNIGNEERVIAYFSKSLGKPERNCCVTRKELLAIVKSIEHFHHYLYGQKFLLRTDHASLRWLLNFKEPEGQIARWIQRLQEYDFEIQHRKGTSHGNADTLS</sequence>
<dbReference type="PANTHER" id="PTHR37984:SF5">
    <property type="entry name" value="PROTEIN NYNRIN-LIKE"/>
    <property type="match status" value="1"/>
</dbReference>
<gene>
    <name evidence="8" type="primary">pol_1236</name>
    <name evidence="8" type="ORF">AVEN_248916_1</name>
</gene>
<dbReference type="Pfam" id="PF17919">
    <property type="entry name" value="RT_RNaseH_2"/>
    <property type="match status" value="1"/>
</dbReference>
<dbReference type="InterPro" id="IPR041577">
    <property type="entry name" value="RT_RNaseH_2"/>
</dbReference>
<reference evidence="8 9" key="1">
    <citation type="journal article" date="2019" name="Sci. Rep.">
        <title>Orb-weaving spider Araneus ventricosus genome elucidates the spidroin gene catalogue.</title>
        <authorList>
            <person name="Kono N."/>
            <person name="Nakamura H."/>
            <person name="Ohtoshi R."/>
            <person name="Moran D.A.P."/>
            <person name="Shinohara A."/>
            <person name="Yoshida Y."/>
            <person name="Fujiwara M."/>
            <person name="Mori M."/>
            <person name="Tomita M."/>
            <person name="Arakawa K."/>
        </authorList>
    </citation>
    <scope>NUCLEOTIDE SEQUENCE [LARGE SCALE GENOMIC DNA]</scope>
</reference>
<dbReference type="GO" id="GO:0004519">
    <property type="term" value="F:endonuclease activity"/>
    <property type="evidence" value="ECO:0007669"/>
    <property type="project" value="UniProtKB-KW"/>
</dbReference>
<feature type="domain" description="Reverse transcriptase" evidence="7">
    <location>
        <begin position="1"/>
        <end position="82"/>
    </location>
</feature>
<dbReference type="FunFam" id="3.10.20.370:FF:000001">
    <property type="entry name" value="Retrovirus-related Pol polyprotein from transposon 17.6-like protein"/>
    <property type="match status" value="1"/>
</dbReference>
<evidence type="ECO:0000256" key="1">
    <source>
        <dbReference type="ARBA" id="ARBA00012493"/>
    </source>
</evidence>
<evidence type="ECO:0000313" key="9">
    <source>
        <dbReference type="Proteomes" id="UP000499080"/>
    </source>
</evidence>
<dbReference type="Pfam" id="PF00078">
    <property type="entry name" value="RVT_1"/>
    <property type="match status" value="1"/>
</dbReference>
<dbReference type="OrthoDB" id="6429370at2759"/>
<dbReference type="InterPro" id="IPR000477">
    <property type="entry name" value="RT_dom"/>
</dbReference>
<evidence type="ECO:0000259" key="7">
    <source>
        <dbReference type="PROSITE" id="PS50878"/>
    </source>
</evidence>
<organism evidence="8 9">
    <name type="scientific">Araneus ventricosus</name>
    <name type="common">Orbweaver spider</name>
    <name type="synonym">Epeira ventricosa</name>
    <dbReference type="NCBI Taxonomy" id="182803"/>
    <lineage>
        <taxon>Eukaryota</taxon>
        <taxon>Metazoa</taxon>
        <taxon>Ecdysozoa</taxon>
        <taxon>Arthropoda</taxon>
        <taxon>Chelicerata</taxon>
        <taxon>Arachnida</taxon>
        <taxon>Araneae</taxon>
        <taxon>Araneomorphae</taxon>
        <taxon>Entelegynae</taxon>
        <taxon>Araneoidea</taxon>
        <taxon>Araneidae</taxon>
        <taxon>Araneus</taxon>
    </lineage>
</organism>
<keyword evidence="6" id="KW-0511">Multifunctional enzyme</keyword>
<dbReference type="Proteomes" id="UP000499080">
    <property type="component" value="Unassembled WGS sequence"/>
</dbReference>
<dbReference type="EMBL" id="BGPR01026889">
    <property type="protein sequence ID" value="GBN96963.1"/>
    <property type="molecule type" value="Genomic_DNA"/>
</dbReference>
<evidence type="ECO:0000256" key="4">
    <source>
        <dbReference type="ARBA" id="ARBA00022759"/>
    </source>
</evidence>
<dbReference type="SUPFAM" id="SSF56672">
    <property type="entry name" value="DNA/RNA polymerases"/>
    <property type="match status" value="1"/>
</dbReference>
<keyword evidence="4" id="KW-0378">Hydrolase</keyword>
<evidence type="ECO:0000256" key="6">
    <source>
        <dbReference type="ARBA" id="ARBA00023268"/>
    </source>
</evidence>
<keyword evidence="9" id="KW-1185">Reference proteome</keyword>
<keyword evidence="5" id="KW-0695">RNA-directed DNA polymerase</keyword>
<dbReference type="Gene3D" id="3.10.20.370">
    <property type="match status" value="1"/>
</dbReference>
<keyword evidence="3" id="KW-0540">Nuclease</keyword>
<dbReference type="Gene3D" id="3.30.70.270">
    <property type="match status" value="2"/>
</dbReference>
<dbReference type="FunFam" id="3.30.70.270:FF:000003">
    <property type="entry name" value="Transposon Ty3-G Gag-Pol polyprotein"/>
    <property type="match status" value="1"/>
</dbReference>
<evidence type="ECO:0000256" key="3">
    <source>
        <dbReference type="ARBA" id="ARBA00022722"/>
    </source>
</evidence>
<dbReference type="InterPro" id="IPR043502">
    <property type="entry name" value="DNA/RNA_pol_sf"/>
</dbReference>
<name>A0A4Y2TB06_ARAVE</name>
<protein>
    <recommendedName>
        <fullName evidence="1">RNA-directed DNA polymerase</fullName>
        <ecNumber evidence="1">2.7.7.49</ecNumber>
    </recommendedName>
</protein>
<dbReference type="AlphaFoldDB" id="A0A4Y2TB06"/>
<dbReference type="InterPro" id="IPR043128">
    <property type="entry name" value="Rev_trsase/Diguanyl_cyclase"/>
</dbReference>
<dbReference type="InterPro" id="IPR050951">
    <property type="entry name" value="Retrovirus_Pol_polyprotein"/>
</dbReference>
<accession>A0A4Y2TB06</accession>
<keyword evidence="2" id="KW-0548">Nucleotidyltransferase</keyword>
<dbReference type="PROSITE" id="PS50878">
    <property type="entry name" value="RT_POL"/>
    <property type="match status" value="1"/>
</dbReference>
<evidence type="ECO:0000256" key="2">
    <source>
        <dbReference type="ARBA" id="ARBA00022695"/>
    </source>
</evidence>
<dbReference type="CDD" id="cd09274">
    <property type="entry name" value="RNase_HI_RT_Ty3"/>
    <property type="match status" value="1"/>
</dbReference>
<keyword evidence="2" id="KW-0808">Transferase</keyword>
<proteinExistence type="predicted"/>
<dbReference type="FunFam" id="3.30.70.270:FF:000020">
    <property type="entry name" value="Transposon Tf2-6 polyprotein-like Protein"/>
    <property type="match status" value="1"/>
</dbReference>
<dbReference type="CDD" id="cd01647">
    <property type="entry name" value="RT_LTR"/>
    <property type="match status" value="1"/>
</dbReference>
<dbReference type="EC" id="2.7.7.49" evidence="1"/>
<dbReference type="PANTHER" id="PTHR37984">
    <property type="entry name" value="PROTEIN CBG26694"/>
    <property type="match status" value="1"/>
</dbReference>
<evidence type="ECO:0000313" key="8">
    <source>
        <dbReference type="EMBL" id="GBN96963.1"/>
    </source>
</evidence>
<evidence type="ECO:0000256" key="5">
    <source>
        <dbReference type="ARBA" id="ARBA00022918"/>
    </source>
</evidence>
<comment type="caution">
    <text evidence="8">The sequence shown here is derived from an EMBL/GenBank/DDBJ whole genome shotgun (WGS) entry which is preliminary data.</text>
</comment>
<dbReference type="GO" id="GO:0003964">
    <property type="term" value="F:RNA-directed DNA polymerase activity"/>
    <property type="evidence" value="ECO:0007669"/>
    <property type="project" value="UniProtKB-KW"/>
</dbReference>